<evidence type="ECO:0000256" key="1">
    <source>
        <dbReference type="ARBA" id="ARBA00004141"/>
    </source>
</evidence>
<gene>
    <name evidence="8" type="ORF">I2492_14795</name>
    <name evidence="7" type="ORF">I2493_14795</name>
</gene>
<protein>
    <submittedName>
        <fullName evidence="8">Lysoplasmalogenase</fullName>
    </submittedName>
</protein>
<feature type="transmembrane region" description="Helical" evidence="6">
    <location>
        <begin position="101"/>
        <end position="122"/>
    </location>
</feature>
<dbReference type="GO" id="GO:0016787">
    <property type="term" value="F:hydrolase activity"/>
    <property type="evidence" value="ECO:0007669"/>
    <property type="project" value="TreeGrafter"/>
</dbReference>
<dbReference type="Pfam" id="PF07947">
    <property type="entry name" value="YhhN"/>
    <property type="match status" value="1"/>
</dbReference>
<dbReference type="InterPro" id="IPR012506">
    <property type="entry name" value="TMEM86B-like"/>
</dbReference>
<dbReference type="PANTHER" id="PTHR31885">
    <property type="entry name" value="GH04784P"/>
    <property type="match status" value="1"/>
</dbReference>
<comment type="similarity">
    <text evidence="2">Belongs to the TMEM86 family.</text>
</comment>
<dbReference type="EMBL" id="JADRCP010000004">
    <property type="protein sequence ID" value="MBK5177586.1"/>
    <property type="molecule type" value="Genomic_DNA"/>
</dbReference>
<sequence length="208" mass="24210">MSWPFLAVIFSGWIYIDAAYRGPSWQRWVFKPVTMLLMLLWAWQAPEITTFSYLILFGLLASLLADILQMIPQDRMFYAIGALFLSRLLYALYFINPLTPSFYWLPIVILLAVGGIIVLLLWNRLEDMRWPVVTYLFITLLMVWTAVEGYITQTNDMSFSQLIGSILLLMASTIWLFNRYRKPFQAADAVIAVCYFLGHFMIVRALHI</sequence>
<evidence type="ECO:0000256" key="3">
    <source>
        <dbReference type="ARBA" id="ARBA00022692"/>
    </source>
</evidence>
<evidence type="ECO:0000256" key="4">
    <source>
        <dbReference type="ARBA" id="ARBA00022989"/>
    </source>
</evidence>
<evidence type="ECO:0000256" key="5">
    <source>
        <dbReference type="ARBA" id="ARBA00023136"/>
    </source>
</evidence>
<name>A0A9D7AKH0_9GAMM</name>
<feature type="transmembrane region" description="Helical" evidence="6">
    <location>
        <begin position="189"/>
        <end position="207"/>
    </location>
</feature>
<dbReference type="Proteomes" id="UP000807542">
    <property type="component" value="Unassembled WGS sequence"/>
</dbReference>
<evidence type="ECO:0000256" key="2">
    <source>
        <dbReference type="ARBA" id="ARBA00007375"/>
    </source>
</evidence>
<evidence type="ECO:0000256" key="6">
    <source>
        <dbReference type="SAM" id="Phobius"/>
    </source>
</evidence>
<keyword evidence="3 6" id="KW-0812">Transmembrane</keyword>
<keyword evidence="10" id="KW-1185">Reference proteome</keyword>
<proteinExistence type="inferred from homology"/>
<evidence type="ECO:0000313" key="7">
    <source>
        <dbReference type="EMBL" id="MBK5074277.1"/>
    </source>
</evidence>
<dbReference type="Proteomes" id="UP001296969">
    <property type="component" value="Unassembled WGS sequence"/>
</dbReference>
<comment type="caution">
    <text evidence="8">The sequence shown here is derived from an EMBL/GenBank/DDBJ whole genome shotgun (WGS) entry which is preliminary data.</text>
</comment>
<evidence type="ECO:0000313" key="10">
    <source>
        <dbReference type="Proteomes" id="UP001296969"/>
    </source>
</evidence>
<keyword evidence="5 6" id="KW-0472">Membrane</keyword>
<dbReference type="PANTHER" id="PTHR31885:SF6">
    <property type="entry name" value="GH04784P"/>
    <property type="match status" value="1"/>
</dbReference>
<dbReference type="AlphaFoldDB" id="A0A9D7AKH0"/>
<evidence type="ECO:0000313" key="8">
    <source>
        <dbReference type="EMBL" id="MBK5177586.1"/>
    </source>
</evidence>
<feature type="transmembrane region" description="Helical" evidence="6">
    <location>
        <begin position="45"/>
        <end position="65"/>
    </location>
</feature>
<comment type="subcellular location">
    <subcellularLocation>
        <location evidence="1">Membrane</location>
        <topology evidence="1">Multi-pass membrane protein</topology>
    </subcellularLocation>
</comment>
<accession>A0A9D7AKH0</accession>
<dbReference type="GO" id="GO:0016020">
    <property type="term" value="C:membrane"/>
    <property type="evidence" value="ECO:0007669"/>
    <property type="project" value="UniProtKB-SubCell"/>
</dbReference>
<feature type="transmembrane region" description="Helical" evidence="6">
    <location>
        <begin position="77"/>
        <end position="95"/>
    </location>
</feature>
<feature type="transmembrane region" description="Helical" evidence="6">
    <location>
        <begin position="129"/>
        <end position="147"/>
    </location>
</feature>
<keyword evidence="4 6" id="KW-1133">Transmembrane helix</keyword>
<dbReference type="EMBL" id="JADRCQ010000004">
    <property type="protein sequence ID" value="MBK5074277.1"/>
    <property type="molecule type" value="Genomic_DNA"/>
</dbReference>
<dbReference type="RefSeq" id="WP_228398881.1">
    <property type="nucleotide sequence ID" value="NZ_JADRCP010000004.1"/>
</dbReference>
<evidence type="ECO:0000313" key="9">
    <source>
        <dbReference type="Proteomes" id="UP000807542"/>
    </source>
</evidence>
<feature type="transmembrane region" description="Helical" evidence="6">
    <location>
        <begin position="159"/>
        <end position="177"/>
    </location>
</feature>
<reference evidence="8 10" key="1">
    <citation type="submission" date="2020-11" db="EMBL/GenBank/DDBJ databases">
        <title>Insectihabitans protaetiae gen. nov. sp. nov. and Insectihabitans allomyrinae sp. nov., isolated from larvae of Protaetia brevitarsis seulensis and Allomyrina dichotoma, respectively.</title>
        <authorList>
            <person name="Lee S.D."/>
            <person name="Byeon Y.-S."/>
            <person name="Kim S.-M."/>
            <person name="Yang H.L."/>
            <person name="Kim I.S."/>
        </authorList>
    </citation>
    <scope>NUCLEOTIDE SEQUENCE</scope>
    <source>
        <strain evidence="8">CWB-B4</strain>
        <strain evidence="7 10">CWB-B43</strain>
    </source>
</reference>
<organism evidence="8 9">
    <name type="scientific">Limnobaculum xujianqingii</name>
    <dbReference type="NCBI Taxonomy" id="2738837"/>
    <lineage>
        <taxon>Bacteria</taxon>
        <taxon>Pseudomonadati</taxon>
        <taxon>Pseudomonadota</taxon>
        <taxon>Gammaproteobacteria</taxon>
        <taxon>Enterobacterales</taxon>
        <taxon>Budviciaceae</taxon>
        <taxon>Limnobaculum</taxon>
    </lineage>
</organism>